<feature type="region of interest" description="Disordered" evidence="1">
    <location>
        <begin position="1"/>
        <end position="21"/>
    </location>
</feature>
<dbReference type="RefSeq" id="WP_330800751.1">
    <property type="nucleotide sequence ID" value="NZ_JAZEWV010000056.1"/>
</dbReference>
<protein>
    <submittedName>
        <fullName evidence="2">Uncharacterized protein</fullName>
    </submittedName>
</protein>
<evidence type="ECO:0000256" key="1">
    <source>
        <dbReference type="SAM" id="MobiDB-lite"/>
    </source>
</evidence>
<reference evidence="2 3" key="1">
    <citation type="submission" date="2023-12" db="EMBL/GenBank/DDBJ databases">
        <title>Streptomyces sp. V4-01.</title>
        <authorList>
            <person name="Somphong A."/>
            <person name="Phongsopitanun W."/>
        </authorList>
    </citation>
    <scope>NUCLEOTIDE SEQUENCE [LARGE SCALE GENOMIC DNA]</scope>
    <source>
        <strain evidence="2 3">V4-01</strain>
    </source>
</reference>
<comment type="caution">
    <text evidence="2">The sequence shown here is derived from an EMBL/GenBank/DDBJ whole genome shotgun (WGS) entry which is preliminary data.</text>
</comment>
<name>A0ABU7PNR3_9ACTN</name>
<organism evidence="2 3">
    <name type="scientific">Actinacidiphila polyblastidii</name>
    <dbReference type="NCBI Taxonomy" id="3110430"/>
    <lineage>
        <taxon>Bacteria</taxon>
        <taxon>Bacillati</taxon>
        <taxon>Actinomycetota</taxon>
        <taxon>Actinomycetes</taxon>
        <taxon>Kitasatosporales</taxon>
        <taxon>Streptomycetaceae</taxon>
        <taxon>Actinacidiphila</taxon>
    </lineage>
</organism>
<sequence>MSGSNSRVRLPSGLVIPAGPLRGPTAVVDGNVNGPALRKAVVRRRVVTVIGLGGNLGGLAEGAAEEADGVALGGGKHAQTVEVALMRALVKH</sequence>
<dbReference type="Proteomes" id="UP001344658">
    <property type="component" value="Unassembled WGS sequence"/>
</dbReference>
<proteinExistence type="predicted"/>
<dbReference type="EMBL" id="JAZEWV010000056">
    <property type="protein sequence ID" value="MEE4546874.1"/>
    <property type="molecule type" value="Genomic_DNA"/>
</dbReference>
<gene>
    <name evidence="2" type="ORF">V2S66_33525</name>
</gene>
<keyword evidence="3" id="KW-1185">Reference proteome</keyword>
<accession>A0ABU7PNR3</accession>
<evidence type="ECO:0000313" key="3">
    <source>
        <dbReference type="Proteomes" id="UP001344658"/>
    </source>
</evidence>
<evidence type="ECO:0000313" key="2">
    <source>
        <dbReference type="EMBL" id="MEE4546874.1"/>
    </source>
</evidence>